<evidence type="ECO:0000313" key="2">
    <source>
        <dbReference type="Proteomes" id="UP000823960"/>
    </source>
</evidence>
<proteinExistence type="predicted"/>
<name>A0A9D1NQ61_9FIRM</name>
<dbReference type="AlphaFoldDB" id="A0A9D1NQ61"/>
<organism evidence="1 2">
    <name type="scientific">Candidatus Faeciplasma avium</name>
    <dbReference type="NCBI Taxonomy" id="2840798"/>
    <lineage>
        <taxon>Bacteria</taxon>
        <taxon>Bacillati</taxon>
        <taxon>Bacillota</taxon>
        <taxon>Clostridia</taxon>
        <taxon>Eubacteriales</taxon>
        <taxon>Oscillospiraceae</taxon>
        <taxon>Oscillospiraceae incertae sedis</taxon>
        <taxon>Candidatus Faeciplasma</taxon>
    </lineage>
</organism>
<evidence type="ECO:0000313" key="1">
    <source>
        <dbReference type="EMBL" id="HIV10119.1"/>
    </source>
</evidence>
<reference evidence="1" key="2">
    <citation type="journal article" date="2021" name="PeerJ">
        <title>Extensive microbial diversity within the chicken gut microbiome revealed by metagenomics and culture.</title>
        <authorList>
            <person name="Gilroy R."/>
            <person name="Ravi A."/>
            <person name="Getino M."/>
            <person name="Pursley I."/>
            <person name="Horton D.L."/>
            <person name="Alikhan N.F."/>
            <person name="Baker D."/>
            <person name="Gharbi K."/>
            <person name="Hall N."/>
            <person name="Watson M."/>
            <person name="Adriaenssens E.M."/>
            <person name="Foster-Nyarko E."/>
            <person name="Jarju S."/>
            <person name="Secka A."/>
            <person name="Antonio M."/>
            <person name="Oren A."/>
            <person name="Chaudhuri R.R."/>
            <person name="La Ragione R."/>
            <person name="Hildebrand F."/>
            <person name="Pallen M.J."/>
        </authorList>
    </citation>
    <scope>NUCLEOTIDE SEQUENCE</scope>
    <source>
        <strain evidence="1">1370</strain>
    </source>
</reference>
<sequence length="415" mass="46554">AYKANLLLVTRPDSYSDSLMLYSLDIDTGRFSKLIKLSQTKSYDSIDYVYNSKTDTAIVYTAPSGALTNQEESASPYYISEYSLSDPDNVVLQKHYLENHGEASLFVTVYENIISTVSGTENSYRYYDFLNPPKSITVVGNQTLYGDAITSFEMETGVLVRTVDYDSDYERLDIKLMAKDKDFDLFSPVSYNVYKYVRTNTYSSLNSYSGLLDRLSQSPLAQVLAANGDEYFGLPLYGTYSYPKESYPDKIINADGSETDNPVPFAVVATQGQYCARNIDALAGTYNDPDGDELYEVLKHLDKKPSGDNLLFGDEFIVNGEFCSLSCEYLMMNPASENKEDAAKFLEYVFDANSINYPSLEEGESYLAFWRIMPSDYMTPLYSAFNRASQGGLSQSELKALAKEAAKEVLMRMEG</sequence>
<gene>
    <name evidence="1" type="ORF">IAD28_00260</name>
</gene>
<dbReference type="Gene3D" id="3.40.190.10">
    <property type="entry name" value="Periplasmic binding protein-like II"/>
    <property type="match status" value="1"/>
</dbReference>
<dbReference type="EMBL" id="DVOL01000005">
    <property type="protein sequence ID" value="HIV10119.1"/>
    <property type="molecule type" value="Genomic_DNA"/>
</dbReference>
<reference evidence="1" key="1">
    <citation type="submission" date="2020-10" db="EMBL/GenBank/DDBJ databases">
        <authorList>
            <person name="Gilroy R."/>
        </authorList>
    </citation>
    <scope>NUCLEOTIDE SEQUENCE</scope>
    <source>
        <strain evidence="1">1370</strain>
    </source>
</reference>
<feature type="non-terminal residue" evidence="1">
    <location>
        <position position="1"/>
    </location>
</feature>
<protein>
    <submittedName>
        <fullName evidence="1">Uncharacterized protein</fullName>
    </submittedName>
</protein>
<accession>A0A9D1NQ61</accession>
<dbReference type="SUPFAM" id="SSF53850">
    <property type="entry name" value="Periplasmic binding protein-like II"/>
    <property type="match status" value="1"/>
</dbReference>
<comment type="caution">
    <text evidence="1">The sequence shown here is derived from an EMBL/GenBank/DDBJ whole genome shotgun (WGS) entry which is preliminary data.</text>
</comment>
<dbReference type="Proteomes" id="UP000823960">
    <property type="component" value="Unassembled WGS sequence"/>
</dbReference>